<dbReference type="Gene3D" id="2.40.10.10">
    <property type="entry name" value="Trypsin-like serine proteases"/>
    <property type="match status" value="1"/>
</dbReference>
<evidence type="ECO:0000259" key="2">
    <source>
        <dbReference type="Pfam" id="PF00089"/>
    </source>
</evidence>
<dbReference type="Pfam" id="PF00089">
    <property type="entry name" value="Trypsin"/>
    <property type="match status" value="1"/>
</dbReference>
<evidence type="ECO:0000313" key="4">
    <source>
        <dbReference type="Proteomes" id="UP001237105"/>
    </source>
</evidence>
<sequence length="162" mass="16150">MSNPRPRIALTSAALAAAVVSGVLAGTSAQAVVVDPANDGDFAFTARLSTGNDERACSGALVDPQWILTAASCFAADPQAGHDIPAGAPPKPTTATNARIDLGSTGGQVRNVVELVPHADRDRVLARLSGSVTGIAPVAFSGTAPAASESLTVKGVANLVEP</sequence>
<dbReference type="RefSeq" id="WP_282540172.1">
    <property type="nucleotide sequence ID" value="NZ_JASCIS010000100.1"/>
</dbReference>
<feature type="domain" description="Peptidase S1" evidence="2">
    <location>
        <begin position="33"/>
        <end position="145"/>
    </location>
</feature>
<keyword evidence="3" id="KW-0378">Hydrolase</keyword>
<dbReference type="InterPro" id="IPR009003">
    <property type="entry name" value="Peptidase_S1_PA"/>
</dbReference>
<name>A0ABT6T8Z9_9ACTN</name>
<accession>A0ABT6T8Z9</accession>
<dbReference type="InterPro" id="IPR043504">
    <property type="entry name" value="Peptidase_S1_PA_chymotrypsin"/>
</dbReference>
<keyword evidence="4" id="KW-1185">Reference proteome</keyword>
<dbReference type="Proteomes" id="UP001237105">
    <property type="component" value="Unassembled WGS sequence"/>
</dbReference>
<dbReference type="EMBL" id="JASCIS010000100">
    <property type="protein sequence ID" value="MDI3424354.1"/>
    <property type="molecule type" value="Genomic_DNA"/>
</dbReference>
<evidence type="ECO:0000256" key="1">
    <source>
        <dbReference type="SAM" id="SignalP"/>
    </source>
</evidence>
<evidence type="ECO:0000313" key="3">
    <source>
        <dbReference type="EMBL" id="MDI3424354.1"/>
    </source>
</evidence>
<dbReference type="InterPro" id="IPR001254">
    <property type="entry name" value="Trypsin_dom"/>
</dbReference>
<keyword evidence="1" id="KW-0732">Signal</keyword>
<comment type="caution">
    <text evidence="3">The sequence shown here is derived from an EMBL/GenBank/DDBJ whole genome shotgun (WGS) entry which is preliminary data.</text>
</comment>
<dbReference type="EC" id="3.4.21.-" evidence="3"/>
<feature type="chain" id="PRO_5045604738" evidence="1">
    <location>
        <begin position="26"/>
        <end position="162"/>
    </location>
</feature>
<dbReference type="SUPFAM" id="SSF50494">
    <property type="entry name" value="Trypsin-like serine proteases"/>
    <property type="match status" value="1"/>
</dbReference>
<gene>
    <name evidence="3" type="ORF">QIT00_38580</name>
</gene>
<reference evidence="3 4" key="1">
    <citation type="submission" date="2023-05" db="EMBL/GenBank/DDBJ databases">
        <title>Draft genome sequence of Streptomyces sp. B-S-A12 isolated from a cave soil in Thailand.</title>
        <authorList>
            <person name="Chamroensaksri N."/>
            <person name="Muangham S."/>
        </authorList>
    </citation>
    <scope>NUCLEOTIDE SEQUENCE [LARGE SCALE GENOMIC DNA]</scope>
    <source>
        <strain evidence="3 4">B-S-A12</strain>
    </source>
</reference>
<feature type="signal peptide" evidence="1">
    <location>
        <begin position="1"/>
        <end position="25"/>
    </location>
</feature>
<protein>
    <submittedName>
        <fullName evidence="3">Trypsin-like serine protease</fullName>
        <ecNumber evidence="3">3.4.21.-</ecNumber>
    </submittedName>
</protein>
<dbReference type="GO" id="GO:0016787">
    <property type="term" value="F:hydrolase activity"/>
    <property type="evidence" value="ECO:0007669"/>
    <property type="project" value="UniProtKB-KW"/>
</dbReference>
<proteinExistence type="predicted"/>
<organism evidence="3 4">
    <name type="scientific">Streptomyces luteolus</name>
    <dbReference type="NCBI Taxonomy" id="3043615"/>
    <lineage>
        <taxon>Bacteria</taxon>
        <taxon>Bacillati</taxon>
        <taxon>Actinomycetota</taxon>
        <taxon>Actinomycetes</taxon>
        <taxon>Kitasatosporales</taxon>
        <taxon>Streptomycetaceae</taxon>
        <taxon>Streptomyces</taxon>
    </lineage>
</organism>